<feature type="region of interest" description="Disordered" evidence="2">
    <location>
        <begin position="304"/>
        <end position="338"/>
    </location>
</feature>
<dbReference type="EMBL" id="BK061736">
    <property type="protein sequence ID" value="DAZ90632.1"/>
    <property type="molecule type" value="Viral_cRNA"/>
</dbReference>
<sequence>MESERQEVEAAIGAMKGGRILTAIDIYKGLVLRTPTQEETMGRAMLEEIFFTAGIDPLTYAEEDEQEEESSCFNNQSARDPLLEMEEQHKREMERLRTENLKKELSETMEKTKLEKELEAQMKCKWGDQDERTPFDIPKATRVTTKEGEKLPSAAGSSTTEGPPPLENVEDPARVIIGDFHQLMEMIGSIGITLTPDEERPLMAKSTTIGGLCVRDVIMFLEGSRTRSTLSEAKMSNLTDENAKLTQTLITQTRVLDKYLTEIKEQERSHARQLEERVTKKERKLANRERILDELEKNLRKKMEEMSKVRPTLSTKPSLPTPVGLSPPSSYLSTPRTHKAPSQEAILRAIQQVTSRPTDSPCTGFLTLCMEVNKSPEDYAKFYGVTIGQINELMEDMPETGAEMKRKYGSIKAGTMELHTRIRSKYPIGSE</sequence>
<feature type="compositionally biased region" description="Low complexity" evidence="2">
    <location>
        <begin position="311"/>
        <end position="322"/>
    </location>
</feature>
<evidence type="ECO:0000256" key="1">
    <source>
        <dbReference type="SAM" id="Coils"/>
    </source>
</evidence>
<name>A0A9N7AAS6_9RHAB</name>
<evidence type="ECO:0000313" key="3">
    <source>
        <dbReference type="EMBL" id="DAZ90632.1"/>
    </source>
</evidence>
<accession>A0A9N7AAS6</accession>
<proteinExistence type="predicted"/>
<protein>
    <submittedName>
        <fullName evidence="3">Protein 2</fullName>
    </submittedName>
</protein>
<evidence type="ECO:0000256" key="2">
    <source>
        <dbReference type="SAM" id="MobiDB-lite"/>
    </source>
</evidence>
<feature type="coiled-coil region" evidence="1">
    <location>
        <begin position="86"/>
        <end position="115"/>
    </location>
</feature>
<organism evidence="3">
    <name type="scientific">Amentotaxus virus 1</name>
    <dbReference type="NCBI Taxonomy" id="2977950"/>
    <lineage>
        <taxon>Viruses</taxon>
        <taxon>Riboviria</taxon>
        <taxon>Orthornavirae</taxon>
        <taxon>Negarnaviricota</taxon>
        <taxon>Haploviricotina</taxon>
        <taxon>Monjiviricetes</taxon>
        <taxon>Mononegavirales</taxon>
        <taxon>Rhabdoviridae</taxon>
        <taxon>Betarhabdovirinae</taxon>
        <taxon>Alphagymnorhavirus</taxon>
        <taxon>Alphagymnorhavirus amentotaxi</taxon>
    </lineage>
</organism>
<reference evidence="3" key="1">
    <citation type="journal article" date="2022" name="bioRxiv">
        <title>Unlocking the hidden genetic diversity of varicosaviruses, the neglected plant rhabdoviruses.</title>
        <authorList>
            <person name="Bejerman N."/>
            <person name="Dietzgen R.G."/>
            <person name="Debat H."/>
        </authorList>
    </citation>
    <scope>NUCLEOTIDE SEQUENCE</scope>
</reference>
<feature type="region of interest" description="Disordered" evidence="2">
    <location>
        <begin position="143"/>
        <end position="168"/>
    </location>
</feature>
<keyword evidence="1" id="KW-0175">Coiled coil</keyword>